<proteinExistence type="predicted"/>
<feature type="compositionally biased region" description="Polar residues" evidence="1">
    <location>
        <begin position="23"/>
        <end position="33"/>
    </location>
</feature>
<accession>A0A7T8GQR1</accession>
<gene>
    <name evidence="2" type="ORF">FKW44_021115</name>
</gene>
<sequence>MSVKPQEKPPDDISSFNEKNRHPSLTINNSDGNLNGKRGRYADILKKNNMQSGKENVLLDWNKQFRWEIFIIVIEDKEDNSFRVEGLKHINIYDMALLFGFKEHELAGANPRFGLNQAAFYSRFPIDVRDRLEELKKVHSFKVKSAGGKIVNVTLRLKGMEKIQSDLKRKVIVTMENTFKRIDEHSAVEWLKQFGQVTAHYPKKNPFDEAAEKKYKEYKDIWRDGDYIVEMVVNPSTIPQVMPVQGCLIKLKFKGARLQCLNCFEVGHVKQVCNNPRLKIGEYAKVLQNFLAESHSKVPINSENMSQQKESSTTIEIQEDVEEVEIHEEVLQVDNDSEEVPEVSGSSSPVCVRMEDSPRNEDINEQLSITNVENHCLPRQDSQENVSTQNNDTSNRDIPPSNCEITSMHPKKSHLNPELILPARTRSGSISKRASPCTELSPQKDQTPNK</sequence>
<feature type="region of interest" description="Disordered" evidence="1">
    <location>
        <begin position="375"/>
        <end position="450"/>
    </location>
</feature>
<name>A0A7T8GQR1_CALRO</name>
<evidence type="ECO:0000313" key="3">
    <source>
        <dbReference type="Proteomes" id="UP000595437"/>
    </source>
</evidence>
<feature type="compositionally biased region" description="Polar residues" evidence="1">
    <location>
        <begin position="383"/>
        <end position="393"/>
    </location>
</feature>
<reference evidence="3" key="1">
    <citation type="submission" date="2021-01" db="EMBL/GenBank/DDBJ databases">
        <title>Caligus Genome Assembly.</title>
        <authorList>
            <person name="Gallardo-Escarate C."/>
        </authorList>
    </citation>
    <scope>NUCLEOTIDE SEQUENCE [LARGE SCALE GENOMIC DNA]</scope>
</reference>
<organism evidence="2 3">
    <name type="scientific">Caligus rogercresseyi</name>
    <name type="common">Sea louse</name>
    <dbReference type="NCBI Taxonomy" id="217165"/>
    <lineage>
        <taxon>Eukaryota</taxon>
        <taxon>Metazoa</taxon>
        <taxon>Ecdysozoa</taxon>
        <taxon>Arthropoda</taxon>
        <taxon>Crustacea</taxon>
        <taxon>Multicrustacea</taxon>
        <taxon>Hexanauplia</taxon>
        <taxon>Copepoda</taxon>
        <taxon>Siphonostomatoida</taxon>
        <taxon>Caligidae</taxon>
        <taxon>Caligus</taxon>
    </lineage>
</organism>
<evidence type="ECO:0000256" key="1">
    <source>
        <dbReference type="SAM" id="MobiDB-lite"/>
    </source>
</evidence>
<feature type="compositionally biased region" description="Basic and acidic residues" evidence="1">
    <location>
        <begin position="1"/>
        <end position="11"/>
    </location>
</feature>
<feature type="region of interest" description="Disordered" evidence="1">
    <location>
        <begin position="1"/>
        <end position="34"/>
    </location>
</feature>
<dbReference type="Proteomes" id="UP000595437">
    <property type="component" value="Chromosome 15"/>
</dbReference>
<keyword evidence="3" id="KW-1185">Reference proteome</keyword>
<protein>
    <submittedName>
        <fullName evidence="2">Uncharacterized protein</fullName>
    </submittedName>
</protein>
<dbReference type="OrthoDB" id="6397625at2759"/>
<dbReference type="AlphaFoldDB" id="A0A7T8GQR1"/>
<feature type="non-terminal residue" evidence="2">
    <location>
        <position position="450"/>
    </location>
</feature>
<feature type="compositionally biased region" description="Polar residues" evidence="1">
    <location>
        <begin position="426"/>
        <end position="450"/>
    </location>
</feature>
<dbReference type="EMBL" id="CP045904">
    <property type="protein sequence ID" value="QQP36118.1"/>
    <property type="molecule type" value="Genomic_DNA"/>
</dbReference>
<evidence type="ECO:0000313" key="2">
    <source>
        <dbReference type="EMBL" id="QQP36118.1"/>
    </source>
</evidence>